<dbReference type="InterPro" id="IPR049253">
    <property type="entry name" value="DUF6886"/>
</dbReference>
<name>A0A385THU7_PAELA</name>
<proteinExistence type="predicted"/>
<dbReference type="KEGG" id="plw:D5F53_07965"/>
<reference evidence="1 2" key="1">
    <citation type="submission" date="2018-09" db="EMBL/GenBank/DDBJ databases">
        <title>Genome Sequence of Paenibacillus lautus Strain E7593-69, Azo Dye-Degrading Bacteria, Isolated from Commercial Tattoo Inks.</title>
        <authorList>
            <person name="Nho S.W."/>
            <person name="Kim S.-J."/>
            <person name="Kweon O."/>
            <person name="Cerniglia C.E."/>
        </authorList>
    </citation>
    <scope>NUCLEOTIDE SEQUENCE [LARGE SCALE GENOMIC DNA]</scope>
    <source>
        <strain evidence="1 2">E7593-69</strain>
    </source>
</reference>
<protein>
    <submittedName>
        <fullName evidence="1">Uncharacterized protein</fullName>
    </submittedName>
</protein>
<evidence type="ECO:0000313" key="1">
    <source>
        <dbReference type="EMBL" id="AYB43223.1"/>
    </source>
</evidence>
<gene>
    <name evidence="1" type="ORF">D5F53_07965</name>
</gene>
<dbReference type="Pfam" id="PF21820">
    <property type="entry name" value="DUF6886"/>
    <property type="match status" value="1"/>
</dbReference>
<keyword evidence="2" id="KW-1185">Reference proteome</keyword>
<evidence type="ECO:0000313" key="2">
    <source>
        <dbReference type="Proteomes" id="UP000266552"/>
    </source>
</evidence>
<accession>A0A385THU7</accession>
<dbReference type="RefSeq" id="WP_119847245.1">
    <property type="nucleotide sequence ID" value="NZ_CP032412.1"/>
</dbReference>
<organism evidence="1 2">
    <name type="scientific">Paenibacillus lautus</name>
    <name type="common">Bacillus lautus</name>
    <dbReference type="NCBI Taxonomy" id="1401"/>
    <lineage>
        <taxon>Bacteria</taxon>
        <taxon>Bacillati</taxon>
        <taxon>Bacillota</taxon>
        <taxon>Bacilli</taxon>
        <taxon>Bacillales</taxon>
        <taxon>Paenibacillaceae</taxon>
        <taxon>Paenibacillus</taxon>
    </lineage>
</organism>
<dbReference type="Proteomes" id="UP000266552">
    <property type="component" value="Chromosome"/>
</dbReference>
<dbReference type="AlphaFoldDB" id="A0A385THU7"/>
<sequence>MLYHFSEEPDIPIFEPRILYNQNNEPAKVWVIDAHHAPHYYFPRECPRVCVEAVESTTKADVETFFGMSCARRMIAIEAAWYERVRTGCVYRYSFDPTDFELFDANAGYYIATKTVVPVRIERMDDLVASILQEGIELRITPSLMPLKERIPASTVNFSMIRMRNARTEE</sequence>
<dbReference type="EMBL" id="CP032412">
    <property type="protein sequence ID" value="AYB43223.1"/>
    <property type="molecule type" value="Genomic_DNA"/>
</dbReference>